<dbReference type="InterPro" id="IPR013767">
    <property type="entry name" value="PAS_fold"/>
</dbReference>
<dbReference type="InterPro" id="IPR013655">
    <property type="entry name" value="PAS_fold_3"/>
</dbReference>
<dbReference type="CDD" id="cd00130">
    <property type="entry name" value="PAS"/>
    <property type="match status" value="2"/>
</dbReference>
<evidence type="ECO:0000259" key="15">
    <source>
        <dbReference type="PROSITE" id="PS50113"/>
    </source>
</evidence>
<dbReference type="GO" id="GO:0030295">
    <property type="term" value="F:protein kinase activator activity"/>
    <property type="evidence" value="ECO:0007669"/>
    <property type="project" value="TreeGrafter"/>
</dbReference>
<dbReference type="PRINTS" id="PR00344">
    <property type="entry name" value="BCTRLSENSOR"/>
</dbReference>
<dbReference type="InterPro" id="IPR036097">
    <property type="entry name" value="HisK_dim/P_sf"/>
</dbReference>
<evidence type="ECO:0000256" key="1">
    <source>
        <dbReference type="ARBA" id="ARBA00000085"/>
    </source>
</evidence>
<keyword evidence="5" id="KW-0808">Transferase</keyword>
<evidence type="ECO:0000256" key="6">
    <source>
        <dbReference type="ARBA" id="ARBA00022692"/>
    </source>
</evidence>
<evidence type="ECO:0000313" key="16">
    <source>
        <dbReference type="EMBL" id="OGC68733.1"/>
    </source>
</evidence>
<feature type="domain" description="PAC" evidence="15">
    <location>
        <begin position="83"/>
        <end position="136"/>
    </location>
</feature>
<feature type="domain" description="PAS" evidence="14">
    <location>
        <begin position="133"/>
        <end position="178"/>
    </location>
</feature>
<name>A0A1F4WIJ1_UNCKA</name>
<evidence type="ECO:0000256" key="2">
    <source>
        <dbReference type="ARBA" id="ARBA00004141"/>
    </source>
</evidence>
<keyword evidence="9" id="KW-0067">ATP-binding</keyword>
<dbReference type="GO" id="GO:0005524">
    <property type="term" value="F:ATP binding"/>
    <property type="evidence" value="ECO:0007669"/>
    <property type="project" value="UniProtKB-KW"/>
</dbReference>
<dbReference type="NCBIfam" id="TIGR00229">
    <property type="entry name" value="sensory_box"/>
    <property type="match status" value="2"/>
</dbReference>
<organism evidence="16 17">
    <name type="scientific">candidate division WWE3 bacterium RIFOXYC1_FULL_39_7</name>
    <dbReference type="NCBI Taxonomy" id="1802643"/>
    <lineage>
        <taxon>Bacteria</taxon>
        <taxon>Katanobacteria</taxon>
    </lineage>
</organism>
<dbReference type="EC" id="2.7.13.3" evidence="3"/>
<gene>
    <name evidence="16" type="ORF">A2415_02155</name>
</gene>
<dbReference type="InterPro" id="IPR001610">
    <property type="entry name" value="PAC"/>
</dbReference>
<keyword evidence="10" id="KW-1133">Transmembrane helix</keyword>
<dbReference type="GO" id="GO:0016020">
    <property type="term" value="C:membrane"/>
    <property type="evidence" value="ECO:0007669"/>
    <property type="project" value="UniProtKB-SubCell"/>
</dbReference>
<dbReference type="FunFam" id="3.30.565.10:FF:000006">
    <property type="entry name" value="Sensor histidine kinase WalK"/>
    <property type="match status" value="1"/>
</dbReference>
<dbReference type="Pfam" id="PF00512">
    <property type="entry name" value="HisKA"/>
    <property type="match status" value="1"/>
</dbReference>
<evidence type="ECO:0000259" key="14">
    <source>
        <dbReference type="PROSITE" id="PS50112"/>
    </source>
</evidence>
<protein>
    <recommendedName>
        <fullName evidence="3">histidine kinase</fullName>
        <ecNumber evidence="3">2.7.13.3</ecNumber>
    </recommendedName>
</protein>
<keyword evidence="6" id="KW-0812">Transmembrane</keyword>
<evidence type="ECO:0000256" key="12">
    <source>
        <dbReference type="ARBA" id="ARBA00023136"/>
    </source>
</evidence>
<evidence type="ECO:0000259" key="13">
    <source>
        <dbReference type="PROSITE" id="PS50109"/>
    </source>
</evidence>
<dbReference type="AlphaFoldDB" id="A0A1F4WIJ1"/>
<dbReference type="PROSITE" id="PS50113">
    <property type="entry name" value="PAC"/>
    <property type="match status" value="2"/>
</dbReference>
<keyword evidence="8" id="KW-0418">Kinase</keyword>
<reference evidence="16 17" key="1">
    <citation type="journal article" date="2016" name="Nat. Commun.">
        <title>Thousands of microbial genomes shed light on interconnected biogeochemical processes in an aquifer system.</title>
        <authorList>
            <person name="Anantharaman K."/>
            <person name="Brown C.T."/>
            <person name="Hug L.A."/>
            <person name="Sharon I."/>
            <person name="Castelle C.J."/>
            <person name="Probst A.J."/>
            <person name="Thomas B.C."/>
            <person name="Singh A."/>
            <person name="Wilkins M.J."/>
            <person name="Karaoz U."/>
            <person name="Brodie E.L."/>
            <person name="Williams K.H."/>
            <person name="Hubbard S.S."/>
            <person name="Banfield J.F."/>
        </authorList>
    </citation>
    <scope>NUCLEOTIDE SEQUENCE [LARGE SCALE GENOMIC DNA]</scope>
</reference>
<dbReference type="Pfam" id="PF00989">
    <property type="entry name" value="PAS"/>
    <property type="match status" value="1"/>
</dbReference>
<dbReference type="Pfam" id="PF08447">
    <property type="entry name" value="PAS_3"/>
    <property type="match status" value="1"/>
</dbReference>
<dbReference type="SMART" id="SM00388">
    <property type="entry name" value="HisKA"/>
    <property type="match status" value="1"/>
</dbReference>
<evidence type="ECO:0000256" key="5">
    <source>
        <dbReference type="ARBA" id="ARBA00022679"/>
    </source>
</evidence>
<dbReference type="GO" id="GO:0006355">
    <property type="term" value="P:regulation of DNA-templated transcription"/>
    <property type="evidence" value="ECO:0007669"/>
    <property type="project" value="InterPro"/>
</dbReference>
<evidence type="ECO:0000256" key="10">
    <source>
        <dbReference type="ARBA" id="ARBA00022989"/>
    </source>
</evidence>
<dbReference type="InterPro" id="IPR050351">
    <property type="entry name" value="BphY/WalK/GraS-like"/>
</dbReference>
<proteinExistence type="predicted"/>
<dbReference type="SUPFAM" id="SSF55785">
    <property type="entry name" value="PYP-like sensor domain (PAS domain)"/>
    <property type="match status" value="2"/>
</dbReference>
<evidence type="ECO:0000256" key="4">
    <source>
        <dbReference type="ARBA" id="ARBA00022553"/>
    </source>
</evidence>
<dbReference type="CDD" id="cd00082">
    <property type="entry name" value="HisKA"/>
    <property type="match status" value="1"/>
</dbReference>
<dbReference type="InterPro" id="IPR035965">
    <property type="entry name" value="PAS-like_dom_sf"/>
</dbReference>
<evidence type="ECO:0000256" key="7">
    <source>
        <dbReference type="ARBA" id="ARBA00022741"/>
    </source>
</evidence>
<keyword evidence="4" id="KW-0597">Phosphoprotein</keyword>
<dbReference type="InterPro" id="IPR036890">
    <property type="entry name" value="HATPase_C_sf"/>
</dbReference>
<dbReference type="GO" id="GO:0007234">
    <property type="term" value="P:osmosensory signaling via phosphorelay pathway"/>
    <property type="evidence" value="ECO:0007669"/>
    <property type="project" value="TreeGrafter"/>
</dbReference>
<dbReference type="PROSITE" id="PS50112">
    <property type="entry name" value="PAS"/>
    <property type="match status" value="2"/>
</dbReference>
<dbReference type="SMART" id="SM00091">
    <property type="entry name" value="PAS"/>
    <property type="match status" value="2"/>
</dbReference>
<dbReference type="Gene3D" id="3.30.565.10">
    <property type="entry name" value="Histidine kinase-like ATPase, C-terminal domain"/>
    <property type="match status" value="1"/>
</dbReference>
<dbReference type="InterPro" id="IPR000014">
    <property type="entry name" value="PAS"/>
</dbReference>
<sequence length="494" mass="56419">MKTAQHKSIETDILSIIVEQTTDMIAIHSFDWNYLYVSPSCKHLLGYDPEELLNRSAFEYFHPDDLKKIASYESEDMEKQKIHTIIYRIKRKDNGYIWFETTIKPIKDSRLGEETRLITVSRDITARRSSEEMVKKFVQAVESASDTIVMANAEGVIMYTNPAIFSMTGFKPPEVIGKHANFIWEGTMDKMFTNTLWQTIKEKKQPFNGDINNVRKDGTKYIADTHISPILDEKKEVSFYVGIARDITKAKEVDRMKTEFISLASHQLRTPLTSIKWRLEMLLKGDEGNLNDKQKDYVSNINATNERMIDLINSLLNISRIESGRLIIDSRSTKLPELMNSVLDEVATRIADKNIVLLKNFQPELPEINVDPKLIMNVYLNILTNAIKYTREKGTISVDIYETNKEIITKITDTGYGIPKADQDKIFQKFFRSNNISQIETDGTGLGLYLAKAIIDASNGKIWFESEENKGTSFYVALDKSGTAPKKGEVSITI</sequence>
<dbReference type="InterPro" id="IPR003661">
    <property type="entry name" value="HisK_dim/P_dom"/>
</dbReference>
<dbReference type="Proteomes" id="UP000179113">
    <property type="component" value="Unassembled WGS sequence"/>
</dbReference>
<dbReference type="InterPro" id="IPR003594">
    <property type="entry name" value="HATPase_dom"/>
</dbReference>
<dbReference type="InterPro" id="IPR005467">
    <property type="entry name" value="His_kinase_dom"/>
</dbReference>
<dbReference type="GO" id="GO:0000156">
    <property type="term" value="F:phosphorelay response regulator activity"/>
    <property type="evidence" value="ECO:0007669"/>
    <property type="project" value="TreeGrafter"/>
</dbReference>
<dbReference type="SMART" id="SM00086">
    <property type="entry name" value="PAC"/>
    <property type="match status" value="2"/>
</dbReference>
<dbReference type="PROSITE" id="PS50109">
    <property type="entry name" value="HIS_KIN"/>
    <property type="match status" value="1"/>
</dbReference>
<dbReference type="Gene3D" id="3.30.450.20">
    <property type="entry name" value="PAS domain"/>
    <property type="match status" value="2"/>
</dbReference>
<dbReference type="GO" id="GO:0000155">
    <property type="term" value="F:phosphorelay sensor kinase activity"/>
    <property type="evidence" value="ECO:0007669"/>
    <property type="project" value="InterPro"/>
</dbReference>
<dbReference type="SUPFAM" id="SSF47384">
    <property type="entry name" value="Homodimeric domain of signal transducing histidine kinase"/>
    <property type="match status" value="1"/>
</dbReference>
<accession>A0A1F4WIJ1</accession>
<comment type="subcellular location">
    <subcellularLocation>
        <location evidence="2">Membrane</location>
        <topology evidence="2">Multi-pass membrane protein</topology>
    </subcellularLocation>
</comment>
<evidence type="ECO:0000256" key="9">
    <source>
        <dbReference type="ARBA" id="ARBA00022840"/>
    </source>
</evidence>
<dbReference type="InterPro" id="IPR004358">
    <property type="entry name" value="Sig_transdc_His_kin-like_C"/>
</dbReference>
<dbReference type="EMBL" id="MEWA01000033">
    <property type="protein sequence ID" value="OGC68733.1"/>
    <property type="molecule type" value="Genomic_DNA"/>
</dbReference>
<keyword evidence="12" id="KW-0472">Membrane</keyword>
<dbReference type="CDD" id="cd00075">
    <property type="entry name" value="HATPase"/>
    <property type="match status" value="1"/>
</dbReference>
<dbReference type="InterPro" id="IPR000700">
    <property type="entry name" value="PAS-assoc_C"/>
</dbReference>
<comment type="catalytic activity">
    <reaction evidence="1">
        <text>ATP + protein L-histidine = ADP + protein N-phospho-L-histidine.</text>
        <dbReference type="EC" id="2.7.13.3"/>
    </reaction>
</comment>
<evidence type="ECO:0000313" key="17">
    <source>
        <dbReference type="Proteomes" id="UP000179113"/>
    </source>
</evidence>
<dbReference type="SMART" id="SM00387">
    <property type="entry name" value="HATPase_c"/>
    <property type="match status" value="1"/>
</dbReference>
<dbReference type="SUPFAM" id="SSF55874">
    <property type="entry name" value="ATPase domain of HSP90 chaperone/DNA topoisomerase II/histidine kinase"/>
    <property type="match status" value="1"/>
</dbReference>
<dbReference type="PANTHER" id="PTHR42878">
    <property type="entry name" value="TWO-COMPONENT HISTIDINE KINASE"/>
    <property type="match status" value="1"/>
</dbReference>
<dbReference type="PANTHER" id="PTHR42878:SF7">
    <property type="entry name" value="SENSOR HISTIDINE KINASE GLRK"/>
    <property type="match status" value="1"/>
</dbReference>
<keyword evidence="7" id="KW-0547">Nucleotide-binding</keyword>
<evidence type="ECO:0000256" key="11">
    <source>
        <dbReference type="ARBA" id="ARBA00023012"/>
    </source>
</evidence>
<comment type="caution">
    <text evidence="16">The sequence shown here is derived from an EMBL/GenBank/DDBJ whole genome shotgun (WGS) entry which is preliminary data.</text>
</comment>
<feature type="domain" description="PAS" evidence="14">
    <location>
        <begin position="10"/>
        <end position="80"/>
    </location>
</feature>
<evidence type="ECO:0000256" key="8">
    <source>
        <dbReference type="ARBA" id="ARBA00022777"/>
    </source>
</evidence>
<keyword evidence="11" id="KW-0902">Two-component regulatory system</keyword>
<dbReference type="Gene3D" id="1.10.287.130">
    <property type="match status" value="1"/>
</dbReference>
<feature type="domain" description="PAC" evidence="15">
    <location>
        <begin position="207"/>
        <end position="259"/>
    </location>
</feature>
<dbReference type="Pfam" id="PF02518">
    <property type="entry name" value="HATPase_c"/>
    <property type="match status" value="1"/>
</dbReference>
<feature type="domain" description="Histidine kinase" evidence="13">
    <location>
        <begin position="263"/>
        <end position="482"/>
    </location>
</feature>
<evidence type="ECO:0000256" key="3">
    <source>
        <dbReference type="ARBA" id="ARBA00012438"/>
    </source>
</evidence>